<sequence>MFKRVQKRMRKREREEELGLDGDMKDVLGLQDTDSDESDSSSEQEDSSDADSQNGADEDEEVDDGEFVELGREDGGPDVSDMDPDDDDDDDEGGIPEMSVTEAVKNPVYIVSLQPKVEACILCPGKLLKNQKMSEVHKASKAHNRRFSRFIELVGKAGPEADVRDLIREMNSSRNTSTQPTPTNDIPSKRALRRKEKLAVIKAKRISKKNAAKKARKRIEEKKKANPGMDAPDAGNGQPPKKKRKVVSNANSPLASTAADDGMEENAASLSKSRPTFTSAKTSSKAKGNNSPSHKGQKPEMGEKSVVK</sequence>
<proteinExistence type="predicted"/>
<evidence type="ECO:0000313" key="2">
    <source>
        <dbReference type="Proteomes" id="UP001055072"/>
    </source>
</evidence>
<protein>
    <submittedName>
        <fullName evidence="1">Uncharacterized protein</fullName>
    </submittedName>
</protein>
<keyword evidence="2" id="KW-1185">Reference proteome</keyword>
<gene>
    <name evidence="1" type="ORF">BDY19DRAFT_905203</name>
</gene>
<dbReference type="EMBL" id="MU274908">
    <property type="protein sequence ID" value="KAI0090147.1"/>
    <property type="molecule type" value="Genomic_DNA"/>
</dbReference>
<comment type="caution">
    <text evidence="1">The sequence shown here is derived from an EMBL/GenBank/DDBJ whole genome shotgun (WGS) entry which is preliminary data.</text>
</comment>
<evidence type="ECO:0000313" key="1">
    <source>
        <dbReference type="EMBL" id="KAI0090147.1"/>
    </source>
</evidence>
<reference evidence="1" key="1">
    <citation type="journal article" date="2021" name="Environ. Microbiol.">
        <title>Gene family expansions and transcriptome signatures uncover fungal adaptations to wood decay.</title>
        <authorList>
            <person name="Hage H."/>
            <person name="Miyauchi S."/>
            <person name="Viragh M."/>
            <person name="Drula E."/>
            <person name="Min B."/>
            <person name="Chaduli D."/>
            <person name="Navarro D."/>
            <person name="Favel A."/>
            <person name="Norest M."/>
            <person name="Lesage-Meessen L."/>
            <person name="Balint B."/>
            <person name="Merenyi Z."/>
            <person name="de Eugenio L."/>
            <person name="Morin E."/>
            <person name="Martinez A.T."/>
            <person name="Baldrian P."/>
            <person name="Stursova M."/>
            <person name="Martinez M.J."/>
            <person name="Novotny C."/>
            <person name="Magnuson J.K."/>
            <person name="Spatafora J.W."/>
            <person name="Maurice S."/>
            <person name="Pangilinan J."/>
            <person name="Andreopoulos W."/>
            <person name="LaButti K."/>
            <person name="Hundley H."/>
            <person name="Na H."/>
            <person name="Kuo A."/>
            <person name="Barry K."/>
            <person name="Lipzen A."/>
            <person name="Henrissat B."/>
            <person name="Riley R."/>
            <person name="Ahrendt S."/>
            <person name="Nagy L.G."/>
            <person name="Grigoriev I.V."/>
            <person name="Martin F."/>
            <person name="Rosso M.N."/>
        </authorList>
    </citation>
    <scope>NUCLEOTIDE SEQUENCE</scope>
    <source>
        <strain evidence="1">CBS 384.51</strain>
    </source>
</reference>
<accession>A0ACB8U775</accession>
<organism evidence="1 2">
    <name type="scientific">Irpex rosettiformis</name>
    <dbReference type="NCBI Taxonomy" id="378272"/>
    <lineage>
        <taxon>Eukaryota</taxon>
        <taxon>Fungi</taxon>
        <taxon>Dikarya</taxon>
        <taxon>Basidiomycota</taxon>
        <taxon>Agaricomycotina</taxon>
        <taxon>Agaricomycetes</taxon>
        <taxon>Polyporales</taxon>
        <taxon>Irpicaceae</taxon>
        <taxon>Irpex</taxon>
    </lineage>
</organism>
<dbReference type="Proteomes" id="UP001055072">
    <property type="component" value="Unassembled WGS sequence"/>
</dbReference>
<name>A0ACB8U775_9APHY</name>